<proteinExistence type="predicted"/>
<dbReference type="EMBL" id="CAADIW010000049">
    <property type="protein sequence ID" value="VFS40917.1"/>
    <property type="molecule type" value="Genomic_DNA"/>
</dbReference>
<gene>
    <name evidence="1" type="ORF">NCTC12126_04381</name>
</gene>
<dbReference type="AlphaFoldDB" id="A0A484YY10"/>
<sequence length="53" mass="5958">MQADIREFRYPQTEHPVLENVTFTLEPGQMLGFAARPGPAKARFCRCSSAISM</sequence>
<evidence type="ECO:0000313" key="2">
    <source>
        <dbReference type="Proteomes" id="UP000351155"/>
    </source>
</evidence>
<protein>
    <submittedName>
        <fullName evidence="1">Multidrug transporter membrane\ATP-binding components</fullName>
    </submittedName>
</protein>
<name>A0A484YY10_9ENTR</name>
<accession>A0A484YY10</accession>
<organism evidence="1 2">
    <name type="scientific">Enterobacter cancerogenus</name>
    <dbReference type="NCBI Taxonomy" id="69218"/>
    <lineage>
        <taxon>Bacteria</taxon>
        <taxon>Pseudomonadati</taxon>
        <taxon>Pseudomonadota</taxon>
        <taxon>Gammaproteobacteria</taxon>
        <taxon>Enterobacterales</taxon>
        <taxon>Enterobacteriaceae</taxon>
        <taxon>Enterobacter</taxon>
        <taxon>Enterobacter cloacae complex</taxon>
    </lineage>
</organism>
<reference evidence="1 2" key="1">
    <citation type="submission" date="2019-03" db="EMBL/GenBank/DDBJ databases">
        <authorList>
            <consortium name="Pathogen Informatics"/>
        </authorList>
    </citation>
    <scope>NUCLEOTIDE SEQUENCE [LARGE SCALE GENOMIC DNA]</scope>
    <source>
        <strain evidence="1 2">NCTC12126</strain>
    </source>
</reference>
<keyword evidence="1" id="KW-0547">Nucleotide-binding</keyword>
<keyword evidence="1" id="KW-0067">ATP-binding</keyword>
<dbReference type="Proteomes" id="UP000351155">
    <property type="component" value="Unassembled WGS sequence"/>
</dbReference>
<dbReference type="GO" id="GO:0005524">
    <property type="term" value="F:ATP binding"/>
    <property type="evidence" value="ECO:0007669"/>
    <property type="project" value="UniProtKB-KW"/>
</dbReference>
<evidence type="ECO:0000313" key="1">
    <source>
        <dbReference type="EMBL" id="VFS40917.1"/>
    </source>
</evidence>